<evidence type="ECO:0000313" key="3">
    <source>
        <dbReference type="Proteomes" id="UP001189429"/>
    </source>
</evidence>
<dbReference type="EMBL" id="CAUYUJ010008012">
    <property type="protein sequence ID" value="CAK0822617.1"/>
    <property type="molecule type" value="Genomic_DNA"/>
</dbReference>
<feature type="region of interest" description="Disordered" evidence="1">
    <location>
        <begin position="1"/>
        <end position="39"/>
    </location>
</feature>
<comment type="caution">
    <text evidence="2">The sequence shown here is derived from an EMBL/GenBank/DDBJ whole genome shotgun (WGS) entry which is preliminary data.</text>
</comment>
<name>A0ABN9RTI0_9DINO</name>
<reference evidence="2" key="1">
    <citation type="submission" date="2023-10" db="EMBL/GenBank/DDBJ databases">
        <authorList>
            <person name="Chen Y."/>
            <person name="Shah S."/>
            <person name="Dougan E. K."/>
            <person name="Thang M."/>
            <person name="Chan C."/>
        </authorList>
    </citation>
    <scope>NUCLEOTIDE SEQUENCE [LARGE SCALE GENOMIC DNA]</scope>
</reference>
<dbReference type="Proteomes" id="UP001189429">
    <property type="component" value="Unassembled WGS sequence"/>
</dbReference>
<feature type="compositionally biased region" description="Low complexity" evidence="1">
    <location>
        <begin position="17"/>
        <end position="35"/>
    </location>
</feature>
<gene>
    <name evidence="2" type="ORF">PCOR1329_LOCUS23590</name>
</gene>
<evidence type="ECO:0000313" key="2">
    <source>
        <dbReference type="EMBL" id="CAK0822617.1"/>
    </source>
</evidence>
<proteinExistence type="predicted"/>
<accession>A0ABN9RTI0</accession>
<organism evidence="2 3">
    <name type="scientific">Prorocentrum cordatum</name>
    <dbReference type="NCBI Taxonomy" id="2364126"/>
    <lineage>
        <taxon>Eukaryota</taxon>
        <taxon>Sar</taxon>
        <taxon>Alveolata</taxon>
        <taxon>Dinophyceae</taxon>
        <taxon>Prorocentrales</taxon>
        <taxon>Prorocentraceae</taxon>
        <taxon>Prorocentrum</taxon>
    </lineage>
</organism>
<feature type="non-terminal residue" evidence="2">
    <location>
        <position position="1"/>
    </location>
</feature>
<feature type="non-terminal residue" evidence="2">
    <location>
        <position position="125"/>
    </location>
</feature>
<sequence>PGCRSSAAFPATTARGRPPATSSTCRRSTSPTSTTTRRRSALFETRIPEWPRAQGQHTPHPLLVSQFRFLMIHTAWNQQNCTADVMNQALLEDLTAAKKENPYIADCHYLPQSTFVHGINPNTVA</sequence>
<protein>
    <submittedName>
        <fullName evidence="2">Uncharacterized protein</fullName>
    </submittedName>
</protein>
<keyword evidence="3" id="KW-1185">Reference proteome</keyword>
<evidence type="ECO:0000256" key="1">
    <source>
        <dbReference type="SAM" id="MobiDB-lite"/>
    </source>
</evidence>